<dbReference type="PANTHER" id="PTHR11011:SF116">
    <property type="entry name" value="FATTY ACYL-COA REDUCTASE CG5065-RELATED"/>
    <property type="match status" value="1"/>
</dbReference>
<reference evidence="3" key="1">
    <citation type="journal article" date="2020" name="J. Asia-Pac. Entomol.">
        <title>Draft genome sequence of the termite, Coptotermes formosanus: Genetic insights into the pyruvate dehydrogenase complex of the termite.</title>
        <authorList>
            <person name="Itakura S."/>
            <person name="Yosikawa Y."/>
            <person name="Togami Y."/>
            <person name="Umezawa K."/>
        </authorList>
    </citation>
    <scope>NUCLEOTIDE SEQUENCE</scope>
    <source>
        <tissue evidence="3">Head</tissue>
    </source>
</reference>
<feature type="domain" description="Fatty acyl-CoA reductase C-terminal" evidence="2">
    <location>
        <begin position="69"/>
        <end position="127"/>
    </location>
</feature>
<dbReference type="EMBL" id="BLKM01012727">
    <property type="protein sequence ID" value="GFG37476.1"/>
    <property type="molecule type" value="Genomic_DNA"/>
</dbReference>
<dbReference type="InParanoid" id="A0A6L2PY70"/>
<feature type="compositionally biased region" description="Basic and acidic residues" evidence="1">
    <location>
        <begin position="1"/>
        <end position="26"/>
    </location>
</feature>
<dbReference type="GO" id="GO:0005777">
    <property type="term" value="C:peroxisome"/>
    <property type="evidence" value="ECO:0007669"/>
    <property type="project" value="TreeGrafter"/>
</dbReference>
<evidence type="ECO:0000313" key="5">
    <source>
        <dbReference type="Proteomes" id="UP000502823"/>
    </source>
</evidence>
<dbReference type="GO" id="GO:0035336">
    <property type="term" value="P:long-chain fatty-acyl-CoA metabolic process"/>
    <property type="evidence" value="ECO:0007669"/>
    <property type="project" value="TreeGrafter"/>
</dbReference>
<comment type="caution">
    <text evidence="3">The sequence shown here is derived from an EMBL/GenBank/DDBJ whole genome shotgun (WGS) entry which is preliminary data.</text>
</comment>
<accession>A0A6L2PY70</accession>
<gene>
    <name evidence="4" type="ORF">Cfor_06216</name>
    <name evidence="3" type="ORF">Cfor_12391</name>
</gene>
<dbReference type="InterPro" id="IPR026055">
    <property type="entry name" value="FAR"/>
</dbReference>
<organism evidence="3 5">
    <name type="scientific">Coptotermes formosanus</name>
    <name type="common">Formosan subterranean termite</name>
    <dbReference type="NCBI Taxonomy" id="36987"/>
    <lineage>
        <taxon>Eukaryota</taxon>
        <taxon>Metazoa</taxon>
        <taxon>Ecdysozoa</taxon>
        <taxon>Arthropoda</taxon>
        <taxon>Hexapoda</taxon>
        <taxon>Insecta</taxon>
        <taxon>Pterygota</taxon>
        <taxon>Neoptera</taxon>
        <taxon>Polyneoptera</taxon>
        <taxon>Dictyoptera</taxon>
        <taxon>Blattodea</taxon>
        <taxon>Blattoidea</taxon>
        <taxon>Termitoidae</taxon>
        <taxon>Rhinotermitidae</taxon>
        <taxon>Coptotermes</taxon>
    </lineage>
</organism>
<dbReference type="Proteomes" id="UP000502823">
    <property type="component" value="Unassembled WGS sequence"/>
</dbReference>
<sequence length="141" mass="16964">MEKRWSIKGRNEGEGKETLKDTGERQWRKKKRRKGRESGSRKKKWRSGPENDSYLIIKEALHSLQYAILVKYFGDKEWRFHDTNTRSLLHKLTPDDSDIFNFDVKQINWTEYLENCVKGVRQYVLKDDLSTLPKARKRYKI</sequence>
<name>A0A6L2PY70_COPFO</name>
<dbReference type="InterPro" id="IPR033640">
    <property type="entry name" value="FAR_C"/>
</dbReference>
<feature type="compositionally biased region" description="Basic residues" evidence="1">
    <location>
        <begin position="27"/>
        <end position="46"/>
    </location>
</feature>
<dbReference type="EMBL" id="BLKM01002613">
    <property type="protein sequence ID" value="GFG40803.1"/>
    <property type="molecule type" value="Genomic_DNA"/>
</dbReference>
<evidence type="ECO:0000313" key="4">
    <source>
        <dbReference type="EMBL" id="GFG40803.1"/>
    </source>
</evidence>
<dbReference type="CDD" id="cd09071">
    <property type="entry name" value="FAR_C"/>
    <property type="match status" value="1"/>
</dbReference>
<feature type="region of interest" description="Disordered" evidence="1">
    <location>
        <begin position="1"/>
        <end position="49"/>
    </location>
</feature>
<dbReference type="PANTHER" id="PTHR11011">
    <property type="entry name" value="MALE STERILITY PROTEIN 2-RELATED"/>
    <property type="match status" value="1"/>
</dbReference>
<protein>
    <recommendedName>
        <fullName evidence="2">Fatty acyl-CoA reductase C-terminal domain-containing protein</fullName>
    </recommendedName>
</protein>
<evidence type="ECO:0000259" key="2">
    <source>
        <dbReference type="Pfam" id="PF03015"/>
    </source>
</evidence>
<dbReference type="AlphaFoldDB" id="A0A6L2PY70"/>
<reference evidence="5" key="2">
    <citation type="submission" date="2020-01" db="EMBL/GenBank/DDBJ databases">
        <title>Draft genome sequence of the Termite Coptotermes fromosanus.</title>
        <authorList>
            <person name="Itakura S."/>
            <person name="Yosikawa Y."/>
            <person name="Umezawa K."/>
        </authorList>
    </citation>
    <scope>NUCLEOTIDE SEQUENCE [LARGE SCALE GENOMIC DNA]</scope>
</reference>
<proteinExistence type="predicted"/>
<dbReference type="GO" id="GO:0080019">
    <property type="term" value="F:alcohol-forming very long-chain fatty acyl-CoA reductase activity"/>
    <property type="evidence" value="ECO:0007669"/>
    <property type="project" value="InterPro"/>
</dbReference>
<evidence type="ECO:0000256" key="1">
    <source>
        <dbReference type="SAM" id="MobiDB-lite"/>
    </source>
</evidence>
<evidence type="ECO:0000313" key="3">
    <source>
        <dbReference type="EMBL" id="GFG37476.1"/>
    </source>
</evidence>
<dbReference type="Pfam" id="PF03015">
    <property type="entry name" value="Sterile"/>
    <property type="match status" value="1"/>
</dbReference>
<keyword evidence="5" id="KW-1185">Reference proteome</keyword>
<dbReference type="OrthoDB" id="429813at2759"/>